<dbReference type="Pfam" id="PF00327">
    <property type="entry name" value="Ribosomal_L30"/>
    <property type="match status" value="1"/>
</dbReference>
<dbReference type="InterPro" id="IPR005997">
    <property type="entry name" value="Ribosomal_uL30_arc"/>
</dbReference>
<evidence type="ECO:0000313" key="7">
    <source>
        <dbReference type="Proteomes" id="UP000610960"/>
    </source>
</evidence>
<dbReference type="RefSeq" id="WP_229657709.1">
    <property type="nucleotide sequence ID" value="NZ_BMNL01000003.1"/>
</dbReference>
<keyword evidence="7" id="KW-1185">Reference proteome</keyword>
<sequence>MEQKQTSSTGMIAVIRLKGEVDVPSDVEHALQLLGLRSRHSCVVLRDSPSLRGTLSVVKDWIAWGEIDGETLLLLLRGRGRLSGGRPLTDDAVKASGWNSLEEFVNDLMQGKASLKCGGRGRCLKGLKPFFRLHPPKGGLKGIKASYGNGGDLGYRGSGINELLRRMI</sequence>
<dbReference type="GO" id="GO:0022625">
    <property type="term" value="C:cytosolic large ribosomal subunit"/>
    <property type="evidence" value="ECO:0007669"/>
    <property type="project" value="UniProtKB-UniRule"/>
</dbReference>
<proteinExistence type="inferred from homology"/>
<reference evidence="6" key="1">
    <citation type="journal article" date="2014" name="Int. J. Syst. Evol. Microbiol.">
        <title>Complete genome sequence of Corynebacterium casei LMG S-19264T (=DSM 44701T), isolated from a smear-ripened cheese.</title>
        <authorList>
            <consortium name="US DOE Joint Genome Institute (JGI-PGF)"/>
            <person name="Walter F."/>
            <person name="Albersmeier A."/>
            <person name="Kalinowski J."/>
            <person name="Ruckert C."/>
        </authorList>
    </citation>
    <scope>NUCLEOTIDE SEQUENCE</scope>
    <source>
        <strain evidence="6">JCM 10088</strain>
    </source>
</reference>
<evidence type="ECO:0000313" key="6">
    <source>
        <dbReference type="EMBL" id="GGP21317.1"/>
    </source>
</evidence>
<reference evidence="6" key="2">
    <citation type="submission" date="2020-09" db="EMBL/GenBank/DDBJ databases">
        <authorList>
            <person name="Sun Q."/>
            <person name="Ohkuma M."/>
        </authorList>
    </citation>
    <scope>NUCLEOTIDE SEQUENCE</scope>
    <source>
        <strain evidence="6">JCM 10088</strain>
    </source>
</reference>
<dbReference type="CDD" id="cd01657">
    <property type="entry name" value="Ribosomal_L7_archeal_euk"/>
    <property type="match status" value="1"/>
</dbReference>
<dbReference type="GO" id="GO:0000463">
    <property type="term" value="P:maturation of LSU-rRNA from tricistronic rRNA transcript (SSU-rRNA, 5.8S rRNA, LSU-rRNA)"/>
    <property type="evidence" value="ECO:0007669"/>
    <property type="project" value="TreeGrafter"/>
</dbReference>
<dbReference type="EMBL" id="BMNL01000003">
    <property type="protein sequence ID" value="GGP21317.1"/>
    <property type="molecule type" value="Genomic_DNA"/>
</dbReference>
<dbReference type="Proteomes" id="UP000610960">
    <property type="component" value="Unassembled WGS sequence"/>
</dbReference>
<dbReference type="GO" id="GO:0003723">
    <property type="term" value="F:RNA binding"/>
    <property type="evidence" value="ECO:0007669"/>
    <property type="project" value="TreeGrafter"/>
</dbReference>
<dbReference type="NCBIfam" id="NF004711">
    <property type="entry name" value="PRK06049.1"/>
    <property type="match status" value="1"/>
</dbReference>
<dbReference type="GO" id="GO:0006412">
    <property type="term" value="P:translation"/>
    <property type="evidence" value="ECO:0007669"/>
    <property type="project" value="UniProtKB-UniRule"/>
</dbReference>
<dbReference type="PANTHER" id="PTHR11524">
    <property type="entry name" value="60S RIBOSOMAL PROTEIN L7"/>
    <property type="match status" value="1"/>
</dbReference>
<evidence type="ECO:0000256" key="4">
    <source>
        <dbReference type="HAMAP-Rule" id="MF_01371"/>
    </source>
</evidence>
<comment type="similarity">
    <text evidence="1 4">Belongs to the universal ribosomal protein uL30 family.</text>
</comment>
<dbReference type="AlphaFoldDB" id="A0A830GXK3"/>
<dbReference type="HAMAP" id="MF_01371_A">
    <property type="entry name" value="Ribosomal_uL30_A"/>
    <property type="match status" value="1"/>
</dbReference>
<accession>A0A830GXK3</accession>
<protein>
    <recommendedName>
        <fullName evidence="4">Large ribosomal subunit protein uL30</fullName>
    </recommendedName>
</protein>
<feature type="domain" description="Large ribosomal subunit protein uL30-like ferredoxin-like fold" evidence="5">
    <location>
        <begin position="12"/>
        <end position="62"/>
    </location>
</feature>
<comment type="subunit">
    <text evidence="4">Part of the 50S ribosomal subunit.</text>
</comment>
<dbReference type="Gene3D" id="1.10.15.30">
    <property type="match status" value="1"/>
</dbReference>
<dbReference type="InterPro" id="IPR039699">
    <property type="entry name" value="Ribosomal_uL30"/>
</dbReference>
<keyword evidence="3 4" id="KW-0687">Ribonucleoprotein</keyword>
<dbReference type="GO" id="GO:0003735">
    <property type="term" value="F:structural constituent of ribosome"/>
    <property type="evidence" value="ECO:0007669"/>
    <property type="project" value="UniProtKB-UniRule"/>
</dbReference>
<dbReference type="SUPFAM" id="SSF55129">
    <property type="entry name" value="Ribosomal protein L30p/L7e"/>
    <property type="match status" value="1"/>
</dbReference>
<keyword evidence="2 4" id="KW-0689">Ribosomal protein</keyword>
<dbReference type="Gene3D" id="3.30.1390.20">
    <property type="entry name" value="Ribosomal protein L30, ferredoxin-like fold domain"/>
    <property type="match status" value="1"/>
</dbReference>
<name>A0A830GXK3_9CREN</name>
<evidence type="ECO:0000256" key="1">
    <source>
        <dbReference type="ARBA" id="ARBA00007594"/>
    </source>
</evidence>
<gene>
    <name evidence="4" type="primary">rpl30</name>
    <name evidence="6" type="ORF">GCM10007981_12650</name>
</gene>
<evidence type="ECO:0000259" key="5">
    <source>
        <dbReference type="Pfam" id="PF00327"/>
    </source>
</evidence>
<dbReference type="InterPro" id="IPR016082">
    <property type="entry name" value="Ribosomal_uL30_ferredoxin-like"/>
</dbReference>
<dbReference type="InterPro" id="IPR036919">
    <property type="entry name" value="Ribo_uL30_ferredoxin-like_sf"/>
</dbReference>
<evidence type="ECO:0000256" key="3">
    <source>
        <dbReference type="ARBA" id="ARBA00023274"/>
    </source>
</evidence>
<dbReference type="InterPro" id="IPR035808">
    <property type="entry name" value="Ribosomal_uL30_euk_arc"/>
</dbReference>
<comment type="caution">
    <text evidence="6">The sequence shown here is derived from an EMBL/GenBank/DDBJ whole genome shotgun (WGS) entry which is preliminary data.</text>
</comment>
<dbReference type="NCBIfam" id="TIGR01309">
    <property type="entry name" value="uL30_arch"/>
    <property type="match status" value="1"/>
</dbReference>
<evidence type="ECO:0000256" key="2">
    <source>
        <dbReference type="ARBA" id="ARBA00022980"/>
    </source>
</evidence>
<dbReference type="PANTHER" id="PTHR11524:SF16">
    <property type="entry name" value="LARGE RIBOSOMAL SUBUNIT PROTEIN UL30"/>
    <property type="match status" value="1"/>
</dbReference>
<organism evidence="6 7">
    <name type="scientific">Thermocladium modestius</name>
    <dbReference type="NCBI Taxonomy" id="62609"/>
    <lineage>
        <taxon>Archaea</taxon>
        <taxon>Thermoproteota</taxon>
        <taxon>Thermoprotei</taxon>
        <taxon>Thermoproteales</taxon>
        <taxon>Thermoproteaceae</taxon>
        <taxon>Thermocladium</taxon>
    </lineage>
</organism>